<protein>
    <submittedName>
        <fullName evidence="1">Uncharacterized protein</fullName>
    </submittedName>
</protein>
<dbReference type="EnsemblProtists" id="EOD38787">
    <property type="protein sequence ID" value="EOD38787"/>
    <property type="gene ID" value="EMIHUDRAFT_361602"/>
</dbReference>
<dbReference type="Gene3D" id="3.40.50.1820">
    <property type="entry name" value="alpha/beta hydrolase"/>
    <property type="match status" value="1"/>
</dbReference>
<sequence>MEDGGDIMSVKEALKATLKGVGHDFTDALLDTTFAAGSKFDAMQAAILEGGIEGVAALGEELKPVLEPLACLTGEAECPALLDLGVSNANSVLTFARTAVRLSGLFPGTASWAIRNRNDVKGADFVKGLAIDSTRWVSEGDLVPSVPSTSMGYEHVGTRVINLKWKGAWWANTPNPFKYETDTDFTPRVSNLCEYRNEIGTALSFVPVIGSLGQFASMALCAAAAAINSFVGNGYHLLFTTMVRIKQAIVYPDGLPDLSRHCEEHIDCESRTCYWSYDGEDYQCCRAGEYAFSFSWGTNYCSN</sequence>
<evidence type="ECO:0000313" key="1">
    <source>
        <dbReference type="EnsemblProtists" id="EOD38787"/>
    </source>
</evidence>
<keyword evidence="2" id="KW-1185">Reference proteome</keyword>
<accession>A0A0D3KSQ2</accession>
<dbReference type="GeneID" id="17284058"/>
<dbReference type="InterPro" id="IPR029058">
    <property type="entry name" value="AB_hydrolase_fold"/>
</dbReference>
<dbReference type="HOGENOM" id="CLU_919606_0_0_1"/>
<dbReference type="KEGG" id="ehx:EMIHUDRAFT_361602"/>
<dbReference type="PaxDb" id="2903-EOD38787"/>
<reference evidence="2" key="1">
    <citation type="journal article" date="2013" name="Nature">
        <title>Pan genome of the phytoplankton Emiliania underpins its global distribution.</title>
        <authorList>
            <person name="Read B.A."/>
            <person name="Kegel J."/>
            <person name="Klute M.J."/>
            <person name="Kuo A."/>
            <person name="Lefebvre S.C."/>
            <person name="Maumus F."/>
            <person name="Mayer C."/>
            <person name="Miller J."/>
            <person name="Monier A."/>
            <person name="Salamov A."/>
            <person name="Young J."/>
            <person name="Aguilar M."/>
            <person name="Claverie J.M."/>
            <person name="Frickenhaus S."/>
            <person name="Gonzalez K."/>
            <person name="Herman E.K."/>
            <person name="Lin Y.C."/>
            <person name="Napier J."/>
            <person name="Ogata H."/>
            <person name="Sarno A.F."/>
            <person name="Shmutz J."/>
            <person name="Schroeder D."/>
            <person name="de Vargas C."/>
            <person name="Verret F."/>
            <person name="von Dassow P."/>
            <person name="Valentin K."/>
            <person name="Van de Peer Y."/>
            <person name="Wheeler G."/>
            <person name="Dacks J.B."/>
            <person name="Delwiche C.F."/>
            <person name="Dyhrman S.T."/>
            <person name="Glockner G."/>
            <person name="John U."/>
            <person name="Richards T."/>
            <person name="Worden A.Z."/>
            <person name="Zhang X."/>
            <person name="Grigoriev I.V."/>
            <person name="Allen A.E."/>
            <person name="Bidle K."/>
            <person name="Borodovsky M."/>
            <person name="Bowler C."/>
            <person name="Brownlee C."/>
            <person name="Cock J.M."/>
            <person name="Elias M."/>
            <person name="Gladyshev V.N."/>
            <person name="Groth M."/>
            <person name="Guda C."/>
            <person name="Hadaegh A."/>
            <person name="Iglesias-Rodriguez M.D."/>
            <person name="Jenkins J."/>
            <person name="Jones B.M."/>
            <person name="Lawson T."/>
            <person name="Leese F."/>
            <person name="Lindquist E."/>
            <person name="Lobanov A."/>
            <person name="Lomsadze A."/>
            <person name="Malik S.B."/>
            <person name="Marsh M.E."/>
            <person name="Mackinder L."/>
            <person name="Mock T."/>
            <person name="Mueller-Roeber B."/>
            <person name="Pagarete A."/>
            <person name="Parker M."/>
            <person name="Probert I."/>
            <person name="Quesneville H."/>
            <person name="Raines C."/>
            <person name="Rensing S.A."/>
            <person name="Riano-Pachon D.M."/>
            <person name="Richier S."/>
            <person name="Rokitta S."/>
            <person name="Shiraiwa Y."/>
            <person name="Soanes D.M."/>
            <person name="van der Giezen M."/>
            <person name="Wahlund T.M."/>
            <person name="Williams B."/>
            <person name="Wilson W."/>
            <person name="Wolfe G."/>
            <person name="Wurch L.L."/>
        </authorList>
    </citation>
    <scope>NUCLEOTIDE SEQUENCE</scope>
</reference>
<dbReference type="RefSeq" id="XP_005791216.1">
    <property type="nucleotide sequence ID" value="XM_005791159.1"/>
</dbReference>
<reference evidence="1" key="2">
    <citation type="submission" date="2024-10" db="UniProtKB">
        <authorList>
            <consortium name="EnsemblProtists"/>
        </authorList>
    </citation>
    <scope>IDENTIFICATION</scope>
</reference>
<organism evidence="1 2">
    <name type="scientific">Emiliania huxleyi (strain CCMP1516)</name>
    <dbReference type="NCBI Taxonomy" id="280463"/>
    <lineage>
        <taxon>Eukaryota</taxon>
        <taxon>Haptista</taxon>
        <taxon>Haptophyta</taxon>
        <taxon>Prymnesiophyceae</taxon>
        <taxon>Isochrysidales</taxon>
        <taxon>Noelaerhabdaceae</taxon>
        <taxon>Emiliania</taxon>
    </lineage>
</organism>
<evidence type="ECO:0000313" key="2">
    <source>
        <dbReference type="Proteomes" id="UP000013827"/>
    </source>
</evidence>
<proteinExistence type="predicted"/>
<dbReference type="AlphaFoldDB" id="A0A0D3KSQ2"/>
<dbReference type="Proteomes" id="UP000013827">
    <property type="component" value="Unassembled WGS sequence"/>
</dbReference>
<name>A0A0D3KSQ2_EMIH1</name>